<protein>
    <submittedName>
        <fullName evidence="1">Pol-like protein</fullName>
    </submittedName>
</protein>
<sequence length="173" mass="19911">MELDIDGYRKILYAYIIPKLAHDLILGKPWMEREDVVYHAKQHSMEIREATIDGQPLQVREKSLHEDNDQAMNSEPNIKCLSAGVFLATVRRARKVNSEVSQIFTITLADIQKALAPEKKNIMNLDKLPFKYSKYSDLFNKELGDKLPPHRVGSDHEIKLEPNKEIPWGPLYG</sequence>
<comment type="caution">
    <text evidence="1">The sequence shown here is derived from an EMBL/GenBank/DDBJ whole genome shotgun (WGS) entry which is preliminary data.</text>
</comment>
<evidence type="ECO:0000313" key="2">
    <source>
        <dbReference type="Proteomes" id="UP000554482"/>
    </source>
</evidence>
<name>A0A7J6WJF7_THATH</name>
<dbReference type="AlphaFoldDB" id="A0A7J6WJF7"/>
<evidence type="ECO:0000313" key="1">
    <source>
        <dbReference type="EMBL" id="KAF5197506.1"/>
    </source>
</evidence>
<organism evidence="1 2">
    <name type="scientific">Thalictrum thalictroides</name>
    <name type="common">Rue-anemone</name>
    <name type="synonym">Anemone thalictroides</name>
    <dbReference type="NCBI Taxonomy" id="46969"/>
    <lineage>
        <taxon>Eukaryota</taxon>
        <taxon>Viridiplantae</taxon>
        <taxon>Streptophyta</taxon>
        <taxon>Embryophyta</taxon>
        <taxon>Tracheophyta</taxon>
        <taxon>Spermatophyta</taxon>
        <taxon>Magnoliopsida</taxon>
        <taxon>Ranunculales</taxon>
        <taxon>Ranunculaceae</taxon>
        <taxon>Thalictroideae</taxon>
        <taxon>Thalictrum</taxon>
    </lineage>
</organism>
<dbReference type="Proteomes" id="UP000554482">
    <property type="component" value="Unassembled WGS sequence"/>
</dbReference>
<accession>A0A7J6WJF7</accession>
<dbReference type="OrthoDB" id="4928101at2759"/>
<dbReference type="EMBL" id="JABWDY010014619">
    <property type="protein sequence ID" value="KAF5197506.1"/>
    <property type="molecule type" value="Genomic_DNA"/>
</dbReference>
<reference evidence="1 2" key="1">
    <citation type="submission" date="2020-06" db="EMBL/GenBank/DDBJ databases">
        <title>Transcriptomic and genomic resources for Thalictrum thalictroides and T. hernandezii: Facilitating candidate gene discovery in an emerging model plant lineage.</title>
        <authorList>
            <person name="Arias T."/>
            <person name="Riano-Pachon D.M."/>
            <person name="Di Stilio V.S."/>
        </authorList>
    </citation>
    <scope>NUCLEOTIDE SEQUENCE [LARGE SCALE GENOMIC DNA]</scope>
    <source>
        <strain evidence="2">cv. WT478/WT964</strain>
        <tissue evidence="1">Leaves</tissue>
    </source>
</reference>
<gene>
    <name evidence="1" type="ORF">FRX31_012908</name>
</gene>
<keyword evidence="2" id="KW-1185">Reference proteome</keyword>
<feature type="non-terminal residue" evidence="1">
    <location>
        <position position="173"/>
    </location>
</feature>
<proteinExistence type="predicted"/>